<gene>
    <name evidence="1" type="ORF">IKC_05146</name>
</gene>
<dbReference type="AlphaFoldDB" id="A0A9W5RAW4"/>
<accession>A0A9W5RAW4</accession>
<organism evidence="1 2">
    <name type="scientific">Bacillus cereus VD184</name>
    <dbReference type="NCBI Taxonomy" id="1053242"/>
    <lineage>
        <taxon>Bacteria</taxon>
        <taxon>Bacillati</taxon>
        <taxon>Bacillota</taxon>
        <taxon>Bacilli</taxon>
        <taxon>Bacillales</taxon>
        <taxon>Bacillaceae</taxon>
        <taxon>Bacillus</taxon>
        <taxon>Bacillus cereus group</taxon>
    </lineage>
</organism>
<evidence type="ECO:0000313" key="1">
    <source>
        <dbReference type="EMBL" id="EOQ18645.1"/>
    </source>
</evidence>
<dbReference type="Proteomes" id="UP000014028">
    <property type="component" value="Unassembled WGS sequence"/>
</dbReference>
<name>A0A9W5RAW4_BACCE</name>
<comment type="caution">
    <text evidence="1">The sequence shown here is derived from an EMBL/GenBank/DDBJ whole genome shotgun (WGS) entry which is preliminary data.</text>
</comment>
<proteinExistence type="predicted"/>
<dbReference type="Gene3D" id="2.60.120.40">
    <property type="match status" value="1"/>
</dbReference>
<evidence type="ECO:0000313" key="2">
    <source>
        <dbReference type="Proteomes" id="UP000014028"/>
    </source>
</evidence>
<dbReference type="RefSeq" id="WP_016121870.1">
    <property type="nucleotide sequence ID" value="NZ_KB976822.1"/>
</dbReference>
<protein>
    <submittedName>
        <fullName evidence="1">Uncharacterized protein</fullName>
    </submittedName>
</protein>
<dbReference type="EMBL" id="AHFK01000022">
    <property type="protein sequence ID" value="EOQ18645.1"/>
    <property type="molecule type" value="Genomic_DNA"/>
</dbReference>
<dbReference type="InterPro" id="IPR008983">
    <property type="entry name" value="Tumour_necrosis_fac-like_dom"/>
</dbReference>
<reference evidence="1 2" key="1">
    <citation type="submission" date="2012-12" db="EMBL/GenBank/DDBJ databases">
        <title>The Genome Sequence of Bacillus cereus VD184.</title>
        <authorList>
            <consortium name="The Broad Institute Genome Sequencing Platform"/>
            <consortium name="The Broad Institute Genome Sequencing Center for Infectious Disease"/>
            <person name="Feldgarden M."/>
            <person name="Van der Auwera G.A."/>
            <person name="Mahillon J."/>
            <person name="Duprez V."/>
            <person name="Timmery S."/>
            <person name="Mattelet C."/>
            <person name="Dierick K."/>
            <person name="Sun M."/>
            <person name="Yu Z."/>
            <person name="Zhu L."/>
            <person name="Hu X."/>
            <person name="Shank E.B."/>
            <person name="Swiecicka I."/>
            <person name="Hansen B.M."/>
            <person name="Andrup L."/>
            <person name="Walker B."/>
            <person name="Young S.K."/>
            <person name="Zeng Q."/>
            <person name="Gargeya S."/>
            <person name="Fitzgerald M."/>
            <person name="Haas B."/>
            <person name="Abouelleil A."/>
            <person name="Alvarado L."/>
            <person name="Arachchi H.M."/>
            <person name="Berlin A.M."/>
            <person name="Chapman S.B."/>
            <person name="Dewar J."/>
            <person name="Goldberg J."/>
            <person name="Griggs A."/>
            <person name="Gujja S."/>
            <person name="Hansen M."/>
            <person name="Howarth C."/>
            <person name="Imamovic A."/>
            <person name="Larimer J."/>
            <person name="McCowan C."/>
            <person name="Murphy C."/>
            <person name="Neiman D."/>
            <person name="Pearson M."/>
            <person name="Priest M."/>
            <person name="Roberts A."/>
            <person name="Saif S."/>
            <person name="Shea T."/>
            <person name="Sisk P."/>
            <person name="Sykes S."/>
            <person name="Wortman J."/>
            <person name="Nusbaum C."/>
            <person name="Birren B."/>
        </authorList>
    </citation>
    <scope>NUCLEOTIDE SEQUENCE [LARGE SCALE GENOMIC DNA]</scope>
    <source>
        <strain evidence="1 2">VD184</strain>
    </source>
</reference>
<sequence length="164" mass="16835">MNYQNDKNSKIHKPCSCPCSCSCSCSCPSPTANSLNVVQTTPSIVAVNSAIPLDTVVHSNGTAISFTPPTTVLLEGGRTYLAIYEVQVIIQPGGSSAGITMYLNNNALIGSGTSLGYTAGFTSVSAPAIFTTPSGITSTLTVHVGPYSDSLNTWGLTLAVVALT</sequence>